<dbReference type="SUPFAM" id="SSF53335">
    <property type="entry name" value="S-adenosyl-L-methionine-dependent methyltransferases"/>
    <property type="match status" value="1"/>
</dbReference>
<dbReference type="RefSeq" id="WP_298217994.1">
    <property type="nucleotide sequence ID" value="NZ_AP028947.1"/>
</dbReference>
<dbReference type="InterPro" id="IPR029063">
    <property type="entry name" value="SAM-dependent_MTases_sf"/>
</dbReference>
<dbReference type="InterPro" id="IPR010743">
    <property type="entry name" value="Methionine_synth_MetW"/>
</dbReference>
<dbReference type="EMBL" id="AP028947">
    <property type="protein sequence ID" value="BET27474.1"/>
    <property type="molecule type" value="Genomic_DNA"/>
</dbReference>
<gene>
    <name evidence="1" type="primary">metW</name>
    <name evidence="1" type="ORF">RGQ30_29750</name>
</gene>
<dbReference type="KEGG" id="lto:RGQ30_29750"/>
<evidence type="ECO:0000313" key="2">
    <source>
        <dbReference type="Proteomes" id="UP001329151"/>
    </source>
</evidence>
<dbReference type="NCBIfam" id="TIGR02081">
    <property type="entry name" value="metW"/>
    <property type="match status" value="1"/>
</dbReference>
<name>A0AA86J532_9BURK</name>
<dbReference type="Gene3D" id="3.40.50.150">
    <property type="entry name" value="Vaccinia Virus protein VP39"/>
    <property type="match status" value="1"/>
</dbReference>
<dbReference type="Proteomes" id="UP001329151">
    <property type="component" value="Chromosome"/>
</dbReference>
<organism evidence="1 2">
    <name type="scientific">Limnobacter thiooxidans</name>
    <dbReference type="NCBI Taxonomy" id="131080"/>
    <lineage>
        <taxon>Bacteria</taxon>
        <taxon>Pseudomonadati</taxon>
        <taxon>Pseudomonadota</taxon>
        <taxon>Betaproteobacteria</taxon>
        <taxon>Burkholderiales</taxon>
        <taxon>Burkholderiaceae</taxon>
        <taxon>Limnobacter</taxon>
    </lineage>
</organism>
<proteinExistence type="predicted"/>
<protein>
    <submittedName>
        <fullName evidence="1">Methionine biosynthesis protein MetW</fullName>
    </submittedName>
</protein>
<evidence type="ECO:0000313" key="1">
    <source>
        <dbReference type="EMBL" id="BET27474.1"/>
    </source>
</evidence>
<reference evidence="1 2" key="1">
    <citation type="submission" date="2023-10" db="EMBL/GenBank/DDBJ databases">
        <title>Complete Genome Sequence of Limnobacter thiooxidans CS-K2T, Isolated from freshwater lake sediments in Bavaria, Germany.</title>
        <authorList>
            <person name="Naruki M."/>
            <person name="Watanabe A."/>
            <person name="Warashina T."/>
            <person name="Morita T."/>
            <person name="Arakawa K."/>
        </authorList>
    </citation>
    <scope>NUCLEOTIDE SEQUENCE [LARGE SCALE GENOMIC DNA]</scope>
    <source>
        <strain evidence="1 2">CS-K2</strain>
    </source>
</reference>
<dbReference type="AlphaFoldDB" id="A0AA86J532"/>
<accession>A0AA86J532</accession>
<dbReference type="Pfam" id="PF07021">
    <property type="entry name" value="MetW"/>
    <property type="match status" value="1"/>
</dbReference>
<keyword evidence="2" id="KW-1185">Reference proteome</keyword>
<sequence length="213" mass="24037">MKNLHAVRQDVQALPIVVPRADLDLIESWVPMGARVLDLGCGDGSFLARLMKTRNAKGYGVEIDDTNVQRSVANGINVIQQDLEKGLAMFEDHAFDVVILSQTLQAMHNTERILKEIARVGKEGIVSFPNFGHWYHVWSIAWGRMPVSKQMPYQWYNTPNIHLCTPKDFEALVAQIGHKVLGKQLFLHGQPVDFLGNLRSTLAVYRFKPQFAS</sequence>
<dbReference type="CDD" id="cd02440">
    <property type="entry name" value="AdoMet_MTases"/>
    <property type="match status" value="1"/>
</dbReference>